<evidence type="ECO:0000313" key="15">
    <source>
        <dbReference type="Proteomes" id="UP000326354"/>
    </source>
</evidence>
<reference evidence="14 15" key="1">
    <citation type="submission" date="2019-08" db="EMBL/GenBank/DDBJ databases">
        <title>Complete genome sequence of Candidatus Uab amorphum.</title>
        <authorList>
            <person name="Shiratori T."/>
            <person name="Suzuki S."/>
            <person name="Kakizawa Y."/>
            <person name="Ishida K."/>
        </authorList>
    </citation>
    <scope>NUCLEOTIDE SEQUENCE [LARGE SCALE GENOMIC DNA]</scope>
    <source>
        <strain evidence="14 15">SRT547</strain>
    </source>
</reference>
<dbReference type="PROSITE" id="PS50011">
    <property type="entry name" value="PROTEIN_KINASE_DOM"/>
    <property type="match status" value="1"/>
</dbReference>
<dbReference type="Gene3D" id="1.10.510.10">
    <property type="entry name" value="Transferase(Phosphotransferase) domain 1"/>
    <property type="match status" value="1"/>
</dbReference>
<feature type="repeat" description="WD" evidence="9">
    <location>
        <begin position="744"/>
        <end position="779"/>
    </location>
</feature>
<feature type="domain" description="Protein kinase" evidence="13">
    <location>
        <begin position="122"/>
        <end position="380"/>
    </location>
</feature>
<dbReference type="InterPro" id="IPR036322">
    <property type="entry name" value="WD40_repeat_dom_sf"/>
</dbReference>
<dbReference type="InterPro" id="IPR015943">
    <property type="entry name" value="WD40/YVTN_repeat-like_dom_sf"/>
</dbReference>
<dbReference type="SUPFAM" id="SSF50978">
    <property type="entry name" value="WD40 repeat-like"/>
    <property type="match status" value="1"/>
</dbReference>
<feature type="repeat" description="WD" evidence="9">
    <location>
        <begin position="786"/>
        <end position="820"/>
    </location>
</feature>
<dbReference type="Pfam" id="PF00069">
    <property type="entry name" value="Pkinase"/>
    <property type="match status" value="1"/>
</dbReference>
<gene>
    <name evidence="14" type="ORF">UABAM_03147</name>
</gene>
<dbReference type="SUPFAM" id="SSF50998">
    <property type="entry name" value="Quinoprotein alcohol dehydrogenase-like"/>
    <property type="match status" value="1"/>
</dbReference>
<dbReference type="InterPro" id="IPR000719">
    <property type="entry name" value="Prot_kinase_dom"/>
</dbReference>
<evidence type="ECO:0000256" key="6">
    <source>
        <dbReference type="ARBA" id="ARBA00022741"/>
    </source>
</evidence>
<dbReference type="EC" id="2.7.11.1" evidence="1"/>
<dbReference type="PROSITE" id="PS50294">
    <property type="entry name" value="WD_REPEATS_REGION"/>
    <property type="match status" value="4"/>
</dbReference>
<evidence type="ECO:0000256" key="4">
    <source>
        <dbReference type="ARBA" id="ARBA00022679"/>
    </source>
</evidence>
<evidence type="ECO:0000256" key="7">
    <source>
        <dbReference type="ARBA" id="ARBA00022777"/>
    </source>
</evidence>
<evidence type="ECO:0000256" key="5">
    <source>
        <dbReference type="ARBA" id="ARBA00022737"/>
    </source>
</evidence>
<dbReference type="PROSITE" id="PS50082">
    <property type="entry name" value="WD_REPEATS_2"/>
    <property type="match status" value="6"/>
</dbReference>
<dbReference type="Proteomes" id="UP000326354">
    <property type="component" value="Chromosome"/>
</dbReference>
<keyword evidence="7 14" id="KW-0418">Kinase</keyword>
<dbReference type="InterPro" id="IPR011990">
    <property type="entry name" value="TPR-like_helical_dom_sf"/>
</dbReference>
<dbReference type="EMBL" id="AP019860">
    <property type="protein sequence ID" value="BBM84786.1"/>
    <property type="molecule type" value="Genomic_DNA"/>
</dbReference>
<dbReference type="CDD" id="cd00200">
    <property type="entry name" value="WD40"/>
    <property type="match status" value="2"/>
</dbReference>
<evidence type="ECO:0000256" key="3">
    <source>
        <dbReference type="ARBA" id="ARBA00022574"/>
    </source>
</evidence>
<keyword evidence="12" id="KW-1133">Transmembrane helix</keyword>
<evidence type="ECO:0000313" key="14">
    <source>
        <dbReference type="EMBL" id="BBM84786.1"/>
    </source>
</evidence>
<evidence type="ECO:0000256" key="10">
    <source>
        <dbReference type="PROSITE-ProRule" id="PRU00339"/>
    </source>
</evidence>
<evidence type="ECO:0000259" key="13">
    <source>
        <dbReference type="PROSITE" id="PS50011"/>
    </source>
</evidence>
<dbReference type="Pfam" id="PF00400">
    <property type="entry name" value="WD40"/>
    <property type="match status" value="5"/>
</dbReference>
<dbReference type="SUPFAM" id="SSF56112">
    <property type="entry name" value="Protein kinase-like (PK-like)"/>
    <property type="match status" value="1"/>
</dbReference>
<organism evidence="14 15">
    <name type="scientific">Uabimicrobium amorphum</name>
    <dbReference type="NCBI Taxonomy" id="2596890"/>
    <lineage>
        <taxon>Bacteria</taxon>
        <taxon>Pseudomonadati</taxon>
        <taxon>Planctomycetota</taxon>
        <taxon>Candidatus Uabimicrobiia</taxon>
        <taxon>Candidatus Uabimicrobiales</taxon>
        <taxon>Candidatus Uabimicrobiaceae</taxon>
        <taxon>Candidatus Uabimicrobium</taxon>
    </lineage>
</organism>
<feature type="repeat" description="WD" evidence="9">
    <location>
        <begin position="1035"/>
        <end position="1076"/>
    </location>
</feature>
<dbReference type="GO" id="GO:0005524">
    <property type="term" value="F:ATP binding"/>
    <property type="evidence" value="ECO:0007669"/>
    <property type="project" value="UniProtKB-UniRule"/>
</dbReference>
<keyword evidence="2" id="KW-0723">Serine/threonine-protein kinase</keyword>
<proteinExistence type="predicted"/>
<dbReference type="InterPro" id="IPR017441">
    <property type="entry name" value="Protein_kinase_ATP_BS"/>
</dbReference>
<evidence type="ECO:0000256" key="8">
    <source>
        <dbReference type="ARBA" id="ARBA00022840"/>
    </source>
</evidence>
<dbReference type="SMART" id="SM00320">
    <property type="entry name" value="WD40"/>
    <property type="match status" value="13"/>
</dbReference>
<dbReference type="FunFam" id="1.10.510.10:FF:000021">
    <property type="entry name" value="Serine/threonine protein kinase"/>
    <property type="match status" value="1"/>
</dbReference>
<dbReference type="PANTHER" id="PTHR22847:SF637">
    <property type="entry name" value="WD REPEAT DOMAIN 5B"/>
    <property type="match status" value="1"/>
</dbReference>
<evidence type="ECO:0000256" key="1">
    <source>
        <dbReference type="ARBA" id="ARBA00012513"/>
    </source>
</evidence>
<dbReference type="InterPro" id="IPR019734">
    <property type="entry name" value="TPR_rpt"/>
</dbReference>
<dbReference type="InterPro" id="IPR001680">
    <property type="entry name" value="WD40_rpt"/>
</dbReference>
<dbReference type="SMART" id="SM00220">
    <property type="entry name" value="S_TKc"/>
    <property type="match status" value="1"/>
</dbReference>
<dbReference type="InterPro" id="IPR011047">
    <property type="entry name" value="Quinoprotein_ADH-like_sf"/>
</dbReference>
<keyword evidence="8 11" id="KW-0067">ATP-binding</keyword>
<dbReference type="InterPro" id="IPR008271">
    <property type="entry name" value="Ser/Thr_kinase_AS"/>
</dbReference>
<dbReference type="CDD" id="cd14014">
    <property type="entry name" value="STKc_PknB_like"/>
    <property type="match status" value="1"/>
</dbReference>
<keyword evidence="12" id="KW-0812">Transmembrane</keyword>
<feature type="transmembrane region" description="Helical" evidence="12">
    <location>
        <begin position="405"/>
        <end position="428"/>
    </location>
</feature>
<dbReference type="SUPFAM" id="SSF48452">
    <property type="entry name" value="TPR-like"/>
    <property type="match status" value="1"/>
</dbReference>
<dbReference type="PROSITE" id="PS00107">
    <property type="entry name" value="PROTEIN_KINASE_ATP"/>
    <property type="match status" value="1"/>
</dbReference>
<dbReference type="KEGG" id="uam:UABAM_03147"/>
<evidence type="ECO:0000256" key="2">
    <source>
        <dbReference type="ARBA" id="ARBA00022527"/>
    </source>
</evidence>
<name>A0A5S9F3K6_UABAM</name>
<dbReference type="PROSITE" id="PS00108">
    <property type="entry name" value="PROTEIN_KINASE_ST"/>
    <property type="match status" value="1"/>
</dbReference>
<feature type="repeat" description="TPR" evidence="10">
    <location>
        <begin position="38"/>
        <end position="71"/>
    </location>
</feature>
<evidence type="ECO:0000256" key="11">
    <source>
        <dbReference type="PROSITE-ProRule" id="PRU10141"/>
    </source>
</evidence>
<feature type="repeat" description="WD" evidence="9">
    <location>
        <begin position="994"/>
        <end position="1035"/>
    </location>
</feature>
<keyword evidence="10" id="KW-0802">TPR repeat</keyword>
<keyword evidence="15" id="KW-1185">Reference proteome</keyword>
<dbReference type="PROSITE" id="PS50005">
    <property type="entry name" value="TPR"/>
    <property type="match status" value="1"/>
</dbReference>
<keyword evidence="12" id="KW-0472">Membrane</keyword>
<feature type="repeat" description="WD" evidence="9">
    <location>
        <begin position="564"/>
        <end position="605"/>
    </location>
</feature>
<dbReference type="SMART" id="SM00028">
    <property type="entry name" value="TPR"/>
    <property type="match status" value="3"/>
</dbReference>
<dbReference type="OrthoDB" id="9765809at2"/>
<evidence type="ECO:0000256" key="12">
    <source>
        <dbReference type="SAM" id="Phobius"/>
    </source>
</evidence>
<dbReference type="Gene3D" id="1.25.40.10">
    <property type="entry name" value="Tetratricopeptide repeat domain"/>
    <property type="match status" value="2"/>
</dbReference>
<dbReference type="InterPro" id="IPR024977">
    <property type="entry name" value="Apc4-like_WD40_dom"/>
</dbReference>
<dbReference type="RefSeq" id="WP_151968918.1">
    <property type="nucleotide sequence ID" value="NZ_AP019860.1"/>
</dbReference>
<sequence length="1311" mass="148732">MDEKLKKLKRNYNDLVVKHKWSEALIIVEQMLEIQPQSKIYCNQGRIFIKLKQYPKSIESLKKALSLDANNNDAKELLGKLTSSEKTLHDMESHSMADTLFAVPQQTSTSVTSINTKQFGRYQIIEKIGRGGMGEVYKAYDNKLDRVLALKIVSAIIESEESRQRFVMEAQATAKLNHPNIVGVHDIGEEDGRNFFTMDYIEGLALHRFINAQHSLQDIVRLMIDTCKGIHYAHEQGIIHRDLKPSNVMVDVSGNVRVMDFGLAKVMHSDAHLSRSGQQMGTPAYMSPEQANGYTVDIRTDVYALGATLYELLTGRPPFQGENSFNIIYQLHYKDPVSMRLLNPDIPKDLEAICLKCLEKSANARYDNVEQLQQDLQNFLDDIPVMAQPITPWKKSFKWMKRHKAVTGAGALAVMSLALVVILSIVYWQKAEKGKRRAILSVADLVLIRAKEQIEKHEFRQAGVLGGKALSLLQQYPQTTKNAQKTARDIVAAALRGNGLVWETRVIDKGQVPLVKIAGQTNSRFLPRSNVIAHSEQNNLIAAACNDGSIKFYDEFNGDLLFTIHDEKTPILSIIFHPNHKWIISGNWHGEIKIWDIYTRTLVKIIGRQSGAISSMEIYNNTLATGSWTIEDRLGELRLWDLETYSHKTLRYKGQPQSLQIYAGIADVSFHPNGKYLACAKGTNIIIWNIDSGKVISDNNAGFIPLTSVAYSGEGKYLAVSSWNYIIQLFRLDKTQQLLSKQKLLGHKGGVTRIVFGDKGRIMASASQDGSILLWDTDTWGIRSKFSGHGDYVQYVSLSDEKKLLSLSQNSILRMWEIQTDVLYSISLPDPTEITSMSFHPNGKKIAASTFTGKVFLIDVASKKIERQFSAHQQKITGLAFNSSGSQMATCSIGGKAYIWDTATGKQIEQLPLSPIYSNLFSVVFSPDDKKLVISLREQVAKVWDIKKRKFIADIPTDFICFYAAYTPDGSELALASQNIVFADAKTFEKKQQFNIHKNWISKVKFSRDGKTMASASGDSTLRIWDAKTRRQKHVFNYKSWVWDITFHPSNKFLACACTDNTIRIIDIESGVQTHKLFFQSKFKSGFVVAFNPVDGSLVSASDTLLFWNFTAKTSHITLPHWQKRTTLPLQRKFNFRTDISGASIEYSLHTEPLSVCKRLFSLDVDKNFVVSPFFAESEWRKPSITIDKEQYVYYLQQGKKAYKANDTSMAIDYFFIACCLAETKTLQFLQQQNIPLNRQLAYLFHKRAKKIGSFSQKIRYYNIAIRLYDNAQFYLERGIIFHMYHKNDKAKLDFSKACAKDPKLRKKLPQ</sequence>
<dbReference type="PANTHER" id="PTHR22847">
    <property type="entry name" value="WD40 REPEAT PROTEIN"/>
    <property type="match status" value="1"/>
</dbReference>
<keyword evidence="3 9" id="KW-0853">WD repeat</keyword>
<keyword evidence="5" id="KW-0677">Repeat</keyword>
<dbReference type="Pfam" id="PF12894">
    <property type="entry name" value="ANAPC4_WD40"/>
    <property type="match status" value="1"/>
</dbReference>
<feature type="binding site" evidence="11">
    <location>
        <position position="151"/>
    </location>
    <ligand>
        <name>ATP</name>
        <dbReference type="ChEBI" id="CHEBI:30616"/>
    </ligand>
</feature>
<dbReference type="InterPro" id="IPR011009">
    <property type="entry name" value="Kinase-like_dom_sf"/>
</dbReference>
<dbReference type="Gene3D" id="2.130.10.10">
    <property type="entry name" value="YVTN repeat-like/Quinoprotein amine dehydrogenase"/>
    <property type="match status" value="3"/>
</dbReference>
<feature type="repeat" description="WD" evidence="9">
    <location>
        <begin position="869"/>
        <end position="910"/>
    </location>
</feature>
<keyword evidence="4" id="KW-0808">Transferase</keyword>
<dbReference type="PROSITE" id="PS00678">
    <property type="entry name" value="WD_REPEATS_1"/>
    <property type="match status" value="3"/>
</dbReference>
<keyword evidence="6 11" id="KW-0547">Nucleotide-binding</keyword>
<dbReference type="GO" id="GO:0004674">
    <property type="term" value="F:protein serine/threonine kinase activity"/>
    <property type="evidence" value="ECO:0007669"/>
    <property type="project" value="UniProtKB-KW"/>
</dbReference>
<protein>
    <recommendedName>
        <fullName evidence="1">non-specific serine/threonine protein kinase</fullName>
        <ecNumber evidence="1">2.7.11.1</ecNumber>
    </recommendedName>
</protein>
<dbReference type="InterPro" id="IPR019775">
    <property type="entry name" value="WD40_repeat_CS"/>
</dbReference>
<dbReference type="Gene3D" id="3.30.200.20">
    <property type="entry name" value="Phosphorylase Kinase, domain 1"/>
    <property type="match status" value="1"/>
</dbReference>
<accession>A0A5S9F3K6</accession>
<evidence type="ECO:0000256" key="9">
    <source>
        <dbReference type="PROSITE-ProRule" id="PRU00221"/>
    </source>
</evidence>